<organism evidence="2 3">
    <name type="scientific">Hevea brasiliensis</name>
    <name type="common">Para rubber tree</name>
    <name type="synonym">Siphonia brasiliensis</name>
    <dbReference type="NCBI Taxonomy" id="3981"/>
    <lineage>
        <taxon>Eukaryota</taxon>
        <taxon>Viridiplantae</taxon>
        <taxon>Streptophyta</taxon>
        <taxon>Embryophyta</taxon>
        <taxon>Tracheophyta</taxon>
        <taxon>Spermatophyta</taxon>
        <taxon>Magnoliopsida</taxon>
        <taxon>eudicotyledons</taxon>
        <taxon>Gunneridae</taxon>
        <taxon>Pentapetalae</taxon>
        <taxon>rosids</taxon>
        <taxon>fabids</taxon>
        <taxon>Malpighiales</taxon>
        <taxon>Euphorbiaceae</taxon>
        <taxon>Crotonoideae</taxon>
        <taxon>Micrandreae</taxon>
        <taxon>Hevea</taxon>
    </lineage>
</organism>
<keyword evidence="3" id="KW-1185">Reference proteome</keyword>
<comment type="caution">
    <text evidence="2">The sequence shown here is derived from an EMBL/GenBank/DDBJ whole genome shotgun (WGS) entry which is preliminary data.</text>
</comment>
<accession>A0ABQ9M8Z0</accession>
<dbReference type="EMBL" id="JARPOI010000007">
    <property type="protein sequence ID" value="KAJ9176761.1"/>
    <property type="molecule type" value="Genomic_DNA"/>
</dbReference>
<evidence type="ECO:0000313" key="3">
    <source>
        <dbReference type="Proteomes" id="UP001174677"/>
    </source>
</evidence>
<feature type="domain" description="DUF7745" evidence="1">
    <location>
        <begin position="3"/>
        <end position="251"/>
    </location>
</feature>
<gene>
    <name evidence="2" type="ORF">P3X46_012041</name>
</gene>
<reference evidence="2" key="1">
    <citation type="journal article" date="2023" name="Plant Biotechnol. J.">
        <title>Chromosome-level wild Hevea brasiliensis genome provides new tools for genomic-assisted breeding and valuable loci to elevate rubber yield.</title>
        <authorList>
            <person name="Cheng H."/>
            <person name="Song X."/>
            <person name="Hu Y."/>
            <person name="Wu T."/>
            <person name="Yang Q."/>
            <person name="An Z."/>
            <person name="Feng S."/>
            <person name="Deng Z."/>
            <person name="Wu W."/>
            <person name="Zeng X."/>
            <person name="Tu M."/>
            <person name="Wang X."/>
            <person name="Huang H."/>
        </authorList>
    </citation>
    <scope>NUCLEOTIDE SEQUENCE</scope>
    <source>
        <strain evidence="2">MT/VB/25A 57/8</strain>
    </source>
</reference>
<protein>
    <recommendedName>
        <fullName evidence="1">DUF7745 domain-containing protein</fullName>
    </recommendedName>
</protein>
<dbReference type="InterPro" id="IPR056647">
    <property type="entry name" value="DUF7745"/>
</dbReference>
<sequence>MDIPSQAVKEREANRCESHGWSWKYMEQIFQDHMEKGKFESAMKVLALGIYGLILLSGPRDRFSHTVLKLFHSMEVHKINPIPAILGKTLLTLSYCRTKGNGSLNGCCQLLYLWLLSHILPQETRTLTWFSDQSIIDNMVQLSLKQEDQDENKWIERILSFNSTIYCRKKLWRSNEPCMFKTNNFQFMPLMGVTGCSGYSTALVMRQFVSTQFIPQTKGFSEMHFYYKEEGKKDELKKIHQSWEKVILNGETRGPSITEGYPMQRKKRDIGYDVPSLMGPENKTPRENIVEDYFEEVKARQDVYFQKLDHENQ</sequence>
<dbReference type="Proteomes" id="UP001174677">
    <property type="component" value="Chromosome 7"/>
</dbReference>
<proteinExistence type="predicted"/>
<evidence type="ECO:0000259" key="1">
    <source>
        <dbReference type="Pfam" id="PF24924"/>
    </source>
</evidence>
<name>A0ABQ9M8Z0_HEVBR</name>
<evidence type="ECO:0000313" key="2">
    <source>
        <dbReference type="EMBL" id="KAJ9176761.1"/>
    </source>
</evidence>
<dbReference type="PANTHER" id="PTHR48200:SF1">
    <property type="entry name" value="AMINOTRANSFERASE-LIKE PLANT MOBILE DOMAIN-CONTAINING PROTEIN"/>
    <property type="match status" value="1"/>
</dbReference>
<dbReference type="PANTHER" id="PTHR48200">
    <property type="entry name" value="PROTEIN, PUTATIVE-RELATED"/>
    <property type="match status" value="1"/>
</dbReference>
<dbReference type="Pfam" id="PF24924">
    <property type="entry name" value="DUF7745"/>
    <property type="match status" value="1"/>
</dbReference>